<evidence type="ECO:0000256" key="5">
    <source>
        <dbReference type="ARBA" id="ARBA00022840"/>
    </source>
</evidence>
<dbReference type="GO" id="GO:0033785">
    <property type="term" value="F:heptose 7-phosphate kinase activity"/>
    <property type="evidence" value="ECO:0007669"/>
    <property type="project" value="TreeGrafter"/>
</dbReference>
<dbReference type="PANTHER" id="PTHR46969">
    <property type="entry name" value="BIFUNCTIONAL PROTEIN HLDE"/>
    <property type="match status" value="1"/>
</dbReference>
<sequence length="510" mass="53571">MTLTDLPDRWRGATVLVVGDALLDGWLTGVPRRLCREAPAPVLEVQHTVYSGGGAANAAVNVAALGGRAVLVAATGEDPDGGRLRRRLDAAGVEHRLVPVRGRRTLAKRRLVADEQIMLRFDEGDSGPLPAKAVTALVETAAAVLDEGVDAVVVCDYGGGGVDDAVRTLLVQRRDDIPLLVVDAHDPRPWAEVRPDLATPSFAEACRLLECDSDAVGAHRAEWVAGAADKLLELAGAPTVAVTLDADGAVVLTGQLEPIRTYAQPALASHTAGAGDAYAAAFTLALAARVPLADAAGMAQSAATAATRGRAPGTAVCDVRGLLETAGEAEQAALSVADLVAAVSEHRKQGRRIVFTNGCFDVLHRGHVGYLNQARRLGDVLIVAVNSDESVRRLKGPERPVNPASDRVAVLAALACVDHVVVFEEDNPANLIALVRPDLYVKGGDYRPEMIPEAPLVRELGGEVLTLDYLPDRSTTKLIGRIRSGAARPAAHPAKSGHQLDTARGRRTRP</sequence>
<organism evidence="12 13">
    <name type="scientific">Planosporangium mesophilum</name>
    <dbReference type="NCBI Taxonomy" id="689768"/>
    <lineage>
        <taxon>Bacteria</taxon>
        <taxon>Bacillati</taxon>
        <taxon>Actinomycetota</taxon>
        <taxon>Actinomycetes</taxon>
        <taxon>Micromonosporales</taxon>
        <taxon>Micromonosporaceae</taxon>
        <taxon>Planosporangium</taxon>
    </lineage>
</organism>
<keyword evidence="4" id="KW-0547">Nucleotide-binding</keyword>
<evidence type="ECO:0000259" key="10">
    <source>
        <dbReference type="Pfam" id="PF00294"/>
    </source>
</evidence>
<dbReference type="NCBIfam" id="TIGR02199">
    <property type="entry name" value="rfaE_dom_II"/>
    <property type="match status" value="1"/>
</dbReference>
<evidence type="ECO:0000256" key="4">
    <source>
        <dbReference type="ARBA" id="ARBA00022741"/>
    </source>
</evidence>
<dbReference type="SUPFAM" id="SSF52374">
    <property type="entry name" value="Nucleotidylyl transferase"/>
    <property type="match status" value="1"/>
</dbReference>
<protein>
    <recommendedName>
        <fullName evidence="1">D-glycero-beta-D-manno-heptose 1-phosphate adenylyltransferase</fullName>
        <ecNumber evidence="1">2.7.7.70</ecNumber>
    </recommendedName>
</protein>
<comment type="caution">
    <text evidence="12">The sequence shown here is derived from an EMBL/GenBank/DDBJ whole genome shotgun (WGS) entry which is preliminary data.</text>
</comment>
<dbReference type="RefSeq" id="WP_168118006.1">
    <property type="nucleotide sequence ID" value="NZ_BOON01000067.1"/>
</dbReference>
<name>A0A8J3TIC3_9ACTN</name>
<dbReference type="Gene3D" id="3.40.50.620">
    <property type="entry name" value="HUPs"/>
    <property type="match status" value="1"/>
</dbReference>
<dbReference type="EC" id="2.7.7.70" evidence="1"/>
<dbReference type="InterPro" id="IPR014729">
    <property type="entry name" value="Rossmann-like_a/b/a_fold"/>
</dbReference>
<dbReference type="AlphaFoldDB" id="A0A8J3TIC3"/>
<feature type="domain" description="Cytidyltransferase-like" evidence="11">
    <location>
        <begin position="355"/>
        <end position="449"/>
    </location>
</feature>
<dbReference type="GO" id="GO:0005524">
    <property type="term" value="F:ATP binding"/>
    <property type="evidence" value="ECO:0007669"/>
    <property type="project" value="UniProtKB-KW"/>
</dbReference>
<proteinExistence type="predicted"/>
<keyword evidence="13" id="KW-1185">Reference proteome</keyword>
<evidence type="ECO:0000256" key="8">
    <source>
        <dbReference type="ARBA" id="ARBA00047428"/>
    </source>
</evidence>
<feature type="region of interest" description="Disordered" evidence="9">
    <location>
        <begin position="484"/>
        <end position="510"/>
    </location>
</feature>
<keyword evidence="6" id="KW-0511">Multifunctional enzyme</keyword>
<accession>A0A8J3TIC3</accession>
<dbReference type="Pfam" id="PF01467">
    <property type="entry name" value="CTP_transf_like"/>
    <property type="match status" value="1"/>
</dbReference>
<keyword evidence="7" id="KW-0119">Carbohydrate metabolism</keyword>
<evidence type="ECO:0000313" key="12">
    <source>
        <dbReference type="EMBL" id="GII26126.1"/>
    </source>
</evidence>
<evidence type="ECO:0000256" key="6">
    <source>
        <dbReference type="ARBA" id="ARBA00023268"/>
    </source>
</evidence>
<dbReference type="InterPro" id="IPR029056">
    <property type="entry name" value="Ribokinase-like"/>
</dbReference>
<reference evidence="12" key="1">
    <citation type="submission" date="2021-01" db="EMBL/GenBank/DDBJ databases">
        <title>Whole genome shotgun sequence of Planosporangium mesophilum NBRC 109066.</title>
        <authorList>
            <person name="Komaki H."/>
            <person name="Tamura T."/>
        </authorList>
    </citation>
    <scope>NUCLEOTIDE SEQUENCE</scope>
    <source>
        <strain evidence="12">NBRC 109066</strain>
    </source>
</reference>
<dbReference type="Gene3D" id="3.40.1190.20">
    <property type="match status" value="1"/>
</dbReference>
<dbReference type="EMBL" id="BOON01000067">
    <property type="protein sequence ID" value="GII26126.1"/>
    <property type="molecule type" value="Genomic_DNA"/>
</dbReference>
<dbReference type="PANTHER" id="PTHR46969:SF1">
    <property type="entry name" value="BIFUNCTIONAL PROTEIN HLDE"/>
    <property type="match status" value="1"/>
</dbReference>
<evidence type="ECO:0000256" key="9">
    <source>
        <dbReference type="SAM" id="MobiDB-lite"/>
    </source>
</evidence>
<dbReference type="Proteomes" id="UP000599074">
    <property type="component" value="Unassembled WGS sequence"/>
</dbReference>
<dbReference type="GO" id="GO:0033786">
    <property type="term" value="F:heptose-1-phosphate adenylyltransferase activity"/>
    <property type="evidence" value="ECO:0007669"/>
    <property type="project" value="TreeGrafter"/>
</dbReference>
<dbReference type="GO" id="GO:0016773">
    <property type="term" value="F:phosphotransferase activity, alcohol group as acceptor"/>
    <property type="evidence" value="ECO:0007669"/>
    <property type="project" value="InterPro"/>
</dbReference>
<evidence type="ECO:0000313" key="13">
    <source>
        <dbReference type="Proteomes" id="UP000599074"/>
    </source>
</evidence>
<evidence type="ECO:0000256" key="2">
    <source>
        <dbReference type="ARBA" id="ARBA00022679"/>
    </source>
</evidence>
<comment type="catalytic activity">
    <reaction evidence="8">
        <text>D-glycero-beta-D-manno-heptose 1-phosphate + ATP + H(+) = ADP-D-glycero-beta-D-manno-heptose + diphosphate</text>
        <dbReference type="Rhea" id="RHEA:27465"/>
        <dbReference type="ChEBI" id="CHEBI:15378"/>
        <dbReference type="ChEBI" id="CHEBI:30616"/>
        <dbReference type="ChEBI" id="CHEBI:33019"/>
        <dbReference type="ChEBI" id="CHEBI:59967"/>
        <dbReference type="ChEBI" id="CHEBI:61593"/>
        <dbReference type="EC" id="2.7.7.70"/>
    </reaction>
</comment>
<evidence type="ECO:0000256" key="7">
    <source>
        <dbReference type="ARBA" id="ARBA00023277"/>
    </source>
</evidence>
<keyword evidence="5" id="KW-0067">ATP-binding</keyword>
<dbReference type="InterPro" id="IPR004821">
    <property type="entry name" value="Cyt_trans-like"/>
</dbReference>
<evidence type="ECO:0000259" key="11">
    <source>
        <dbReference type="Pfam" id="PF01467"/>
    </source>
</evidence>
<gene>
    <name evidence="12" type="primary">hldE</name>
    <name evidence="12" type="ORF">Pme01_57230</name>
</gene>
<feature type="domain" description="Carbohydrate kinase PfkB" evidence="10">
    <location>
        <begin position="32"/>
        <end position="308"/>
    </location>
</feature>
<dbReference type="NCBIfam" id="TIGR00125">
    <property type="entry name" value="cyt_tran_rel"/>
    <property type="match status" value="1"/>
</dbReference>
<dbReference type="Pfam" id="PF00294">
    <property type="entry name" value="PfkB"/>
    <property type="match status" value="1"/>
</dbReference>
<evidence type="ECO:0000256" key="1">
    <source>
        <dbReference type="ARBA" id="ARBA00012519"/>
    </source>
</evidence>
<evidence type="ECO:0000256" key="3">
    <source>
        <dbReference type="ARBA" id="ARBA00022695"/>
    </source>
</evidence>
<dbReference type="InterPro" id="IPR011611">
    <property type="entry name" value="PfkB_dom"/>
</dbReference>
<dbReference type="GO" id="GO:0005829">
    <property type="term" value="C:cytosol"/>
    <property type="evidence" value="ECO:0007669"/>
    <property type="project" value="TreeGrafter"/>
</dbReference>
<dbReference type="InterPro" id="IPR011914">
    <property type="entry name" value="RfaE_dom_II"/>
</dbReference>
<keyword evidence="2" id="KW-0808">Transferase</keyword>
<keyword evidence="3" id="KW-0548">Nucleotidyltransferase</keyword>
<dbReference type="SUPFAM" id="SSF53613">
    <property type="entry name" value="Ribokinase-like"/>
    <property type="match status" value="1"/>
</dbReference>